<keyword evidence="2" id="KW-0238">DNA-binding</keyword>
<keyword evidence="6" id="KW-1185">Reference proteome</keyword>
<dbReference type="PANTHER" id="PTHR30349">
    <property type="entry name" value="PHAGE INTEGRASE-RELATED"/>
    <property type="match status" value="1"/>
</dbReference>
<dbReference type="Gene3D" id="1.10.443.10">
    <property type="entry name" value="Intergrase catalytic core"/>
    <property type="match status" value="1"/>
</dbReference>
<protein>
    <submittedName>
        <fullName evidence="5">Site-specific integrase</fullName>
    </submittedName>
</protein>
<gene>
    <name evidence="5" type="ORF">RM706_02275</name>
</gene>
<dbReference type="InterPro" id="IPR025269">
    <property type="entry name" value="SAM-like_dom"/>
</dbReference>
<dbReference type="Gene3D" id="1.10.150.130">
    <property type="match status" value="1"/>
</dbReference>
<dbReference type="RefSeq" id="WP_311349401.1">
    <property type="nucleotide sequence ID" value="NZ_JAVRHR010000001.1"/>
</dbReference>
<dbReference type="Pfam" id="PF13102">
    <property type="entry name" value="Phage_int_SAM_5"/>
    <property type="match status" value="1"/>
</dbReference>
<dbReference type="SUPFAM" id="SSF56349">
    <property type="entry name" value="DNA breaking-rejoining enzymes"/>
    <property type="match status" value="1"/>
</dbReference>
<accession>A0ABU3A7G3</accession>
<keyword evidence="3" id="KW-0233">DNA recombination</keyword>
<evidence type="ECO:0000313" key="5">
    <source>
        <dbReference type="EMBL" id="MDT0605835.1"/>
    </source>
</evidence>
<sequence>MSNTFLGKGEQPKLLLEIYRGHNNDLKGNVGSGYSHSAYMKHVRTCKHLGKFLEKEYGMGDIRLGLIDLMFIKRFERHLKDQRIGQQNTITKYVTNFKKIVRIAHAHGWIEHDPFYHWKAVWIPVQREALSESELKSLSEAYMNTPRLEEVRDIFLFCCFTGLAHSDVKRLSENDMTIDIKGRKWIRINRKKTKVRCDIPLLGMAEEIMLKYKDRCPKRGGTGLLPVISNQKTNLYLKVVAKRCGIKKNLTHHLARHTFATTVTLSNGVPIESVSRMLGHRSLKTTQIYAKVVDRKLREDMDDLQERLVGKRFMGWTNTRQGNI</sequence>
<comment type="caution">
    <text evidence="5">The sequence shown here is derived from an EMBL/GenBank/DDBJ whole genome shotgun (WGS) entry which is preliminary data.</text>
</comment>
<evidence type="ECO:0000256" key="3">
    <source>
        <dbReference type="ARBA" id="ARBA00023172"/>
    </source>
</evidence>
<dbReference type="PANTHER" id="PTHR30349:SF64">
    <property type="entry name" value="PROPHAGE INTEGRASE INTD-RELATED"/>
    <property type="match status" value="1"/>
</dbReference>
<organism evidence="5 6">
    <name type="scientific">Croceitalea rosinachiae</name>
    <dbReference type="NCBI Taxonomy" id="3075596"/>
    <lineage>
        <taxon>Bacteria</taxon>
        <taxon>Pseudomonadati</taxon>
        <taxon>Bacteroidota</taxon>
        <taxon>Flavobacteriia</taxon>
        <taxon>Flavobacteriales</taxon>
        <taxon>Flavobacteriaceae</taxon>
        <taxon>Croceitalea</taxon>
    </lineage>
</organism>
<dbReference type="InterPro" id="IPR050090">
    <property type="entry name" value="Tyrosine_recombinase_XerCD"/>
</dbReference>
<evidence type="ECO:0000313" key="6">
    <source>
        <dbReference type="Proteomes" id="UP001255246"/>
    </source>
</evidence>
<dbReference type="InterPro" id="IPR013762">
    <property type="entry name" value="Integrase-like_cat_sf"/>
</dbReference>
<dbReference type="InterPro" id="IPR010998">
    <property type="entry name" value="Integrase_recombinase_N"/>
</dbReference>
<proteinExistence type="inferred from homology"/>
<dbReference type="Proteomes" id="UP001255246">
    <property type="component" value="Unassembled WGS sequence"/>
</dbReference>
<name>A0ABU3A7G3_9FLAO</name>
<evidence type="ECO:0000259" key="4">
    <source>
        <dbReference type="PROSITE" id="PS51898"/>
    </source>
</evidence>
<evidence type="ECO:0000256" key="2">
    <source>
        <dbReference type="ARBA" id="ARBA00023125"/>
    </source>
</evidence>
<dbReference type="EMBL" id="JAVRHR010000001">
    <property type="protein sequence ID" value="MDT0605835.1"/>
    <property type="molecule type" value="Genomic_DNA"/>
</dbReference>
<evidence type="ECO:0000256" key="1">
    <source>
        <dbReference type="ARBA" id="ARBA00008857"/>
    </source>
</evidence>
<comment type="similarity">
    <text evidence="1">Belongs to the 'phage' integrase family.</text>
</comment>
<dbReference type="PROSITE" id="PS51898">
    <property type="entry name" value="TYR_RECOMBINASE"/>
    <property type="match status" value="1"/>
</dbReference>
<dbReference type="Pfam" id="PF00589">
    <property type="entry name" value="Phage_integrase"/>
    <property type="match status" value="1"/>
</dbReference>
<feature type="domain" description="Tyr recombinase" evidence="4">
    <location>
        <begin position="125"/>
        <end position="302"/>
    </location>
</feature>
<dbReference type="CDD" id="cd01185">
    <property type="entry name" value="INTN1_C_like"/>
    <property type="match status" value="1"/>
</dbReference>
<dbReference type="InterPro" id="IPR002104">
    <property type="entry name" value="Integrase_catalytic"/>
</dbReference>
<dbReference type="InterPro" id="IPR011010">
    <property type="entry name" value="DNA_brk_join_enz"/>
</dbReference>
<reference evidence="5 6" key="1">
    <citation type="submission" date="2023-09" db="EMBL/GenBank/DDBJ databases">
        <authorList>
            <person name="Rey-Velasco X."/>
        </authorList>
    </citation>
    <scope>NUCLEOTIDE SEQUENCE [LARGE SCALE GENOMIC DNA]</scope>
    <source>
        <strain evidence="5 6">F388</strain>
    </source>
</reference>